<dbReference type="SMART" id="SM00054">
    <property type="entry name" value="EFh"/>
    <property type="match status" value="2"/>
</dbReference>
<protein>
    <submittedName>
        <fullName evidence="4">EF-hand domain-containing protein</fullName>
    </submittedName>
</protein>
<dbReference type="AlphaFoldDB" id="A0A915CA36"/>
<dbReference type="Pfam" id="PF13499">
    <property type="entry name" value="EF-hand_7"/>
    <property type="match status" value="1"/>
</dbReference>
<proteinExistence type="predicted"/>
<dbReference type="Gene3D" id="1.10.238.10">
    <property type="entry name" value="EF-hand"/>
    <property type="match status" value="1"/>
</dbReference>
<dbReference type="WBParaSite" id="PgR103X_g025_t01">
    <property type="protein sequence ID" value="PgR103X_g025_t01"/>
    <property type="gene ID" value="PgR103X_g025"/>
</dbReference>
<dbReference type="PROSITE" id="PS50222">
    <property type="entry name" value="EF_HAND_2"/>
    <property type="match status" value="1"/>
</dbReference>
<organism evidence="3 4">
    <name type="scientific">Parascaris univalens</name>
    <name type="common">Nematode worm</name>
    <dbReference type="NCBI Taxonomy" id="6257"/>
    <lineage>
        <taxon>Eukaryota</taxon>
        <taxon>Metazoa</taxon>
        <taxon>Ecdysozoa</taxon>
        <taxon>Nematoda</taxon>
        <taxon>Chromadorea</taxon>
        <taxon>Rhabditida</taxon>
        <taxon>Spirurina</taxon>
        <taxon>Ascaridomorpha</taxon>
        <taxon>Ascaridoidea</taxon>
        <taxon>Ascarididae</taxon>
        <taxon>Parascaris</taxon>
    </lineage>
</organism>
<sequence length="73" mass="8349">ELTTETERLFDLCDRENKGYLTVNDLKVACPQLDDEEIDFIFASLDADRSGRIDRREFLGGFENALCKGESED</sequence>
<evidence type="ECO:0000313" key="4">
    <source>
        <dbReference type="WBParaSite" id="PgR103X_g025_t01"/>
    </source>
</evidence>
<dbReference type="GO" id="GO:0005509">
    <property type="term" value="F:calcium ion binding"/>
    <property type="evidence" value="ECO:0007669"/>
    <property type="project" value="InterPro"/>
</dbReference>
<evidence type="ECO:0000313" key="3">
    <source>
        <dbReference type="Proteomes" id="UP000887569"/>
    </source>
</evidence>
<reference evidence="4" key="1">
    <citation type="submission" date="2022-11" db="UniProtKB">
        <authorList>
            <consortium name="WormBaseParasite"/>
        </authorList>
    </citation>
    <scope>IDENTIFICATION</scope>
</reference>
<dbReference type="InterPro" id="IPR002048">
    <property type="entry name" value="EF_hand_dom"/>
</dbReference>
<dbReference type="InterPro" id="IPR018247">
    <property type="entry name" value="EF_Hand_1_Ca_BS"/>
</dbReference>
<feature type="domain" description="EF-hand" evidence="2">
    <location>
        <begin position="33"/>
        <end position="68"/>
    </location>
</feature>
<dbReference type="PROSITE" id="PS00018">
    <property type="entry name" value="EF_HAND_1"/>
    <property type="match status" value="1"/>
</dbReference>
<keyword evidence="1" id="KW-0106">Calcium</keyword>
<dbReference type="SUPFAM" id="SSF47473">
    <property type="entry name" value="EF-hand"/>
    <property type="match status" value="1"/>
</dbReference>
<dbReference type="Proteomes" id="UP000887569">
    <property type="component" value="Unplaced"/>
</dbReference>
<dbReference type="CDD" id="cd00051">
    <property type="entry name" value="EFh"/>
    <property type="match status" value="1"/>
</dbReference>
<evidence type="ECO:0000259" key="2">
    <source>
        <dbReference type="PROSITE" id="PS50222"/>
    </source>
</evidence>
<name>A0A915CA36_PARUN</name>
<dbReference type="InterPro" id="IPR011992">
    <property type="entry name" value="EF-hand-dom_pair"/>
</dbReference>
<accession>A0A915CA36</accession>
<evidence type="ECO:0000256" key="1">
    <source>
        <dbReference type="ARBA" id="ARBA00022837"/>
    </source>
</evidence>
<keyword evidence="3" id="KW-1185">Reference proteome</keyword>